<keyword evidence="7" id="KW-1185">Reference proteome</keyword>
<name>A0ABX2D3D2_9CYAN</name>
<sequence length="749" mass="85232">MTKSLPGKKSVLVQIKNDANAKLFSTEYQADIQAGAALSIANINADTALSIAKINSENANKQIKLQENISILQALQHQATLDVTREEGELNRDLQQYLAEMNSACQRNEGMLNRELQYKLADLNWAFQANEGQLNREHSAQLEVLRAELQKFCLAEQRQLQLELKQLDALLAREIAQANRETAIATIVKQKNLENSPIFVTAENIIANINPEDTPILRVFLSPPVLTHDAAKPNQNFPVSEEFLSNYLRNFLDKYITEGRPVQFMGGYWRSNVFREEAAAENLFAGLRVIPTLILDSSATPDDFYLRFGFWHINFKKYRYQTPIHQLPWVEVLYDFAKQRAVNWQGKRQAYIDYGKPVADFDSRYGEETVQGYQQNLRISEIERRALEEGEDLSEIHRPYHLHKNDYNDLAEFIGIFHALIAGLIVDEYCLIFLPPNEQKTPLLPQLLPEMLAKMPAEEQETVIEIAVGYYQALYDNLAEEQSALIPDLRLDLAVSLLSLADKQWAAAQLYLSVQDWLKLHGLPIPEQSQLLNALAAALTIDDLPYVTKLNQCLQGLGADLQLSAIESCWQRGLQRANNGEYSSAITDFYQVLQLDSSRLDANIQRGLAYYQVGDYEGAIADFDLVLRLNPNDAHTYHHRGLVYHKLGQLEQAIEDFNRALQIDPSLPGVLHIRDVALGTLEERKQKAEAERQRQEEEKRARQRREAEAIVPQRQAAAGKPLNPEEEDSAGLSCLCVIFFGFVLYFMFR</sequence>
<comment type="caution">
    <text evidence="6">The sequence shown here is derived from an EMBL/GenBank/DDBJ whole genome shotgun (WGS) entry which is preliminary data.</text>
</comment>
<dbReference type="PROSITE" id="PS50293">
    <property type="entry name" value="TPR_REGION"/>
    <property type="match status" value="2"/>
</dbReference>
<dbReference type="EMBL" id="SRRZ01000115">
    <property type="protein sequence ID" value="NQE37151.1"/>
    <property type="molecule type" value="Genomic_DNA"/>
</dbReference>
<evidence type="ECO:0000256" key="4">
    <source>
        <dbReference type="SAM" id="MobiDB-lite"/>
    </source>
</evidence>
<keyword evidence="1" id="KW-0677">Repeat</keyword>
<dbReference type="Proteomes" id="UP000702425">
    <property type="component" value="Unassembled WGS sequence"/>
</dbReference>
<dbReference type="Pfam" id="PF13414">
    <property type="entry name" value="TPR_11"/>
    <property type="match status" value="1"/>
</dbReference>
<dbReference type="PROSITE" id="PS50005">
    <property type="entry name" value="TPR"/>
    <property type="match status" value="2"/>
</dbReference>
<dbReference type="Gene3D" id="1.25.40.10">
    <property type="entry name" value="Tetratricopeptide repeat domain"/>
    <property type="match status" value="1"/>
</dbReference>
<dbReference type="PANTHER" id="PTHR44858:SF1">
    <property type="entry name" value="UDP-N-ACETYLGLUCOSAMINE--PEPTIDE N-ACETYLGLUCOSAMINYLTRANSFERASE SPINDLY-RELATED"/>
    <property type="match status" value="1"/>
</dbReference>
<keyword evidence="5" id="KW-0472">Membrane</keyword>
<feature type="transmembrane region" description="Helical" evidence="5">
    <location>
        <begin position="730"/>
        <end position="748"/>
    </location>
</feature>
<evidence type="ECO:0000256" key="2">
    <source>
        <dbReference type="ARBA" id="ARBA00022803"/>
    </source>
</evidence>
<dbReference type="SMART" id="SM00028">
    <property type="entry name" value="TPR"/>
    <property type="match status" value="3"/>
</dbReference>
<dbReference type="InterPro" id="IPR050498">
    <property type="entry name" value="Ycf3"/>
</dbReference>
<evidence type="ECO:0000313" key="7">
    <source>
        <dbReference type="Proteomes" id="UP000702425"/>
    </source>
</evidence>
<evidence type="ECO:0000256" key="1">
    <source>
        <dbReference type="ARBA" id="ARBA00022737"/>
    </source>
</evidence>
<dbReference type="SUPFAM" id="SSF48452">
    <property type="entry name" value="TPR-like"/>
    <property type="match status" value="1"/>
</dbReference>
<feature type="region of interest" description="Disordered" evidence="4">
    <location>
        <begin position="687"/>
        <end position="724"/>
    </location>
</feature>
<evidence type="ECO:0000256" key="3">
    <source>
        <dbReference type="PROSITE-ProRule" id="PRU00339"/>
    </source>
</evidence>
<organism evidence="6 7">
    <name type="scientific">Microcoleus asticus IPMA8</name>
    <dbReference type="NCBI Taxonomy" id="2563858"/>
    <lineage>
        <taxon>Bacteria</taxon>
        <taxon>Bacillati</taxon>
        <taxon>Cyanobacteriota</taxon>
        <taxon>Cyanophyceae</taxon>
        <taxon>Oscillatoriophycideae</taxon>
        <taxon>Oscillatoriales</taxon>
        <taxon>Microcoleaceae</taxon>
        <taxon>Microcoleus</taxon>
        <taxon>Microcoleus asticus</taxon>
    </lineage>
</organism>
<protein>
    <submittedName>
        <fullName evidence="6">Photosystem I assembly protein Ycf3</fullName>
    </submittedName>
</protein>
<evidence type="ECO:0000256" key="5">
    <source>
        <dbReference type="SAM" id="Phobius"/>
    </source>
</evidence>
<feature type="compositionally biased region" description="Basic and acidic residues" evidence="4">
    <location>
        <begin position="687"/>
        <end position="708"/>
    </location>
</feature>
<keyword evidence="5" id="KW-1133">Transmembrane helix</keyword>
<feature type="repeat" description="TPR" evidence="3">
    <location>
        <begin position="600"/>
        <end position="633"/>
    </location>
</feature>
<accession>A0ABX2D3D2</accession>
<dbReference type="RefSeq" id="WP_172190974.1">
    <property type="nucleotide sequence ID" value="NZ_CAWPPK010000019.1"/>
</dbReference>
<reference evidence="6 7" key="1">
    <citation type="journal article" date="2020" name="Sci. Rep.">
        <title>A novel cyanobacterial geosmin producer, revising GeoA distribution and dispersion patterns in Bacteria.</title>
        <authorList>
            <person name="Churro C."/>
            <person name="Semedo-Aguiar A.P."/>
            <person name="Silva A.D."/>
            <person name="Pereira-Leal J.B."/>
            <person name="Leite R.B."/>
        </authorList>
    </citation>
    <scope>NUCLEOTIDE SEQUENCE [LARGE SCALE GENOMIC DNA]</scope>
    <source>
        <strain evidence="6 7">IPMA8</strain>
    </source>
</reference>
<dbReference type="InterPro" id="IPR011990">
    <property type="entry name" value="TPR-like_helical_dom_sf"/>
</dbReference>
<keyword evidence="2 3" id="KW-0802">TPR repeat</keyword>
<gene>
    <name evidence="6" type="primary">ycf3_10</name>
    <name evidence="6" type="ORF">E5S67_04919</name>
</gene>
<proteinExistence type="predicted"/>
<feature type="repeat" description="TPR" evidence="3">
    <location>
        <begin position="634"/>
        <end position="667"/>
    </location>
</feature>
<dbReference type="InterPro" id="IPR019734">
    <property type="entry name" value="TPR_rpt"/>
</dbReference>
<dbReference type="PANTHER" id="PTHR44858">
    <property type="entry name" value="TETRATRICOPEPTIDE REPEAT PROTEIN 6"/>
    <property type="match status" value="1"/>
</dbReference>
<evidence type="ECO:0000313" key="6">
    <source>
        <dbReference type="EMBL" id="NQE37151.1"/>
    </source>
</evidence>
<keyword evidence="5" id="KW-0812">Transmembrane</keyword>